<dbReference type="OrthoDB" id="3818979at2759"/>
<accession>A0A4S9E189</accession>
<dbReference type="Proteomes" id="UP000308953">
    <property type="component" value="Unassembled WGS sequence"/>
</dbReference>
<keyword evidence="1" id="KW-0732">Signal</keyword>
<sequence>MRFTVMISALLATLAVAKPLQPLQRDGMALVARDECCCYEGGTECFLHASDLDGTCNDADCAYIEEQDSGLTEGETEAP</sequence>
<dbReference type="Proteomes" id="UP000308724">
    <property type="component" value="Unassembled WGS sequence"/>
</dbReference>
<feature type="chain" id="PRO_5044089809" description="Extracellular membrane protein CFEM domain-containing protein" evidence="1">
    <location>
        <begin position="18"/>
        <end position="79"/>
    </location>
</feature>
<evidence type="ECO:0000313" key="2">
    <source>
        <dbReference type="EMBL" id="THX27515.1"/>
    </source>
</evidence>
<name>A0A4S9E189_AURPU</name>
<feature type="signal peptide" evidence="1">
    <location>
        <begin position="1"/>
        <end position="17"/>
    </location>
</feature>
<evidence type="ECO:0000256" key="1">
    <source>
        <dbReference type="SAM" id="SignalP"/>
    </source>
</evidence>
<organism evidence="2 5">
    <name type="scientific">Aureobasidium pullulans</name>
    <name type="common">Black yeast</name>
    <name type="synonym">Pullularia pullulans</name>
    <dbReference type="NCBI Taxonomy" id="5580"/>
    <lineage>
        <taxon>Eukaryota</taxon>
        <taxon>Fungi</taxon>
        <taxon>Dikarya</taxon>
        <taxon>Ascomycota</taxon>
        <taxon>Pezizomycotina</taxon>
        <taxon>Dothideomycetes</taxon>
        <taxon>Dothideomycetidae</taxon>
        <taxon>Dothideales</taxon>
        <taxon>Saccotheciaceae</taxon>
        <taxon>Aureobasidium</taxon>
    </lineage>
</organism>
<gene>
    <name evidence="3" type="ORF">D6C78_10015</name>
    <name evidence="2" type="ORF">D6D10_09447</name>
</gene>
<evidence type="ECO:0008006" key="6">
    <source>
        <dbReference type="Google" id="ProtNLM"/>
    </source>
</evidence>
<dbReference type="AlphaFoldDB" id="A0A4S9E189"/>
<reference evidence="4 5" key="1">
    <citation type="submission" date="2018-10" db="EMBL/GenBank/DDBJ databases">
        <title>Fifty Aureobasidium pullulans genomes reveal a recombining polyextremotolerant generalist.</title>
        <authorList>
            <person name="Gostincar C."/>
            <person name="Turk M."/>
            <person name="Zajc J."/>
            <person name="Gunde-Cimerman N."/>
        </authorList>
    </citation>
    <scope>NUCLEOTIDE SEQUENCE [LARGE SCALE GENOMIC DNA]</scope>
    <source>
        <strain evidence="3 4">EXF-1645</strain>
        <strain evidence="2 5">EXF-9785</strain>
    </source>
</reference>
<protein>
    <recommendedName>
        <fullName evidence="6">Extracellular membrane protein CFEM domain-containing protein</fullName>
    </recommendedName>
</protein>
<proteinExistence type="predicted"/>
<evidence type="ECO:0000313" key="5">
    <source>
        <dbReference type="Proteomes" id="UP000308953"/>
    </source>
</evidence>
<dbReference type="EMBL" id="QZAV01000393">
    <property type="protein sequence ID" value="THX27515.1"/>
    <property type="molecule type" value="Genomic_DNA"/>
</dbReference>
<dbReference type="EMBL" id="QZBZ01000409">
    <property type="protein sequence ID" value="TIA29775.1"/>
    <property type="molecule type" value="Genomic_DNA"/>
</dbReference>
<evidence type="ECO:0000313" key="4">
    <source>
        <dbReference type="Proteomes" id="UP000308724"/>
    </source>
</evidence>
<evidence type="ECO:0000313" key="3">
    <source>
        <dbReference type="EMBL" id="TIA29775.1"/>
    </source>
</evidence>
<comment type="caution">
    <text evidence="2">The sequence shown here is derived from an EMBL/GenBank/DDBJ whole genome shotgun (WGS) entry which is preliminary data.</text>
</comment>